<name>A0ABW0FQ21_9CAUL</name>
<gene>
    <name evidence="2" type="ORF">ACFPIE_05080</name>
</gene>
<dbReference type="Proteomes" id="UP001596152">
    <property type="component" value="Unassembled WGS sequence"/>
</dbReference>
<dbReference type="PANTHER" id="PTHR13696">
    <property type="entry name" value="P-LOOP CONTAINING NUCLEOSIDE TRIPHOSPHATE HYDROLASE"/>
    <property type="match status" value="1"/>
</dbReference>
<evidence type="ECO:0000313" key="3">
    <source>
        <dbReference type="Proteomes" id="UP001596152"/>
    </source>
</evidence>
<protein>
    <submittedName>
        <fullName evidence="2">AAA family ATPase</fullName>
    </submittedName>
</protein>
<dbReference type="InterPro" id="IPR050678">
    <property type="entry name" value="DNA_Partitioning_ATPase"/>
</dbReference>
<evidence type="ECO:0000259" key="1">
    <source>
        <dbReference type="Pfam" id="PF01656"/>
    </source>
</evidence>
<dbReference type="SUPFAM" id="SSF52540">
    <property type="entry name" value="P-loop containing nucleoside triphosphate hydrolases"/>
    <property type="match status" value="1"/>
</dbReference>
<accession>A0ABW0FQ21</accession>
<dbReference type="PIRSF" id="PIRSF009320">
    <property type="entry name" value="Nuc_binding_HP_1000"/>
    <property type="match status" value="1"/>
</dbReference>
<dbReference type="Gene3D" id="3.40.50.300">
    <property type="entry name" value="P-loop containing nucleotide triphosphate hydrolases"/>
    <property type="match status" value="1"/>
</dbReference>
<proteinExistence type="predicted"/>
<feature type="domain" description="CobQ/CobB/MinD/ParA nucleotide binding" evidence="1">
    <location>
        <begin position="4"/>
        <end position="127"/>
    </location>
</feature>
<keyword evidence="3" id="KW-1185">Reference proteome</keyword>
<reference evidence="3" key="1">
    <citation type="journal article" date="2019" name="Int. J. Syst. Evol. Microbiol.">
        <title>The Global Catalogue of Microorganisms (GCM) 10K type strain sequencing project: providing services to taxonomists for standard genome sequencing and annotation.</title>
        <authorList>
            <consortium name="The Broad Institute Genomics Platform"/>
            <consortium name="The Broad Institute Genome Sequencing Center for Infectious Disease"/>
            <person name="Wu L."/>
            <person name="Ma J."/>
        </authorList>
    </citation>
    <scope>NUCLEOTIDE SEQUENCE [LARGE SCALE GENOMIC DNA]</scope>
    <source>
        <strain evidence="3">JCM 12125</strain>
    </source>
</reference>
<comment type="caution">
    <text evidence="2">The sequence shown here is derived from an EMBL/GenBank/DDBJ whole genome shotgun (WGS) entry which is preliminary data.</text>
</comment>
<dbReference type="RefSeq" id="WP_374038911.1">
    <property type="nucleotide sequence ID" value="NZ_CP169082.1"/>
</dbReference>
<dbReference type="InterPro" id="IPR027417">
    <property type="entry name" value="P-loop_NTPase"/>
</dbReference>
<organism evidence="2 3">
    <name type="scientific">Brevundimonas staleyi</name>
    <dbReference type="NCBI Taxonomy" id="74326"/>
    <lineage>
        <taxon>Bacteria</taxon>
        <taxon>Pseudomonadati</taxon>
        <taxon>Pseudomonadota</taxon>
        <taxon>Alphaproteobacteria</taxon>
        <taxon>Caulobacterales</taxon>
        <taxon>Caulobacteraceae</taxon>
        <taxon>Brevundimonas</taxon>
    </lineage>
</organism>
<dbReference type="PANTHER" id="PTHR13696:SF96">
    <property type="entry name" value="COBQ_COBB_MIND_PARA NUCLEOTIDE BINDING DOMAIN-CONTAINING PROTEIN"/>
    <property type="match status" value="1"/>
</dbReference>
<evidence type="ECO:0000313" key="2">
    <source>
        <dbReference type="EMBL" id="MFC5343278.1"/>
    </source>
</evidence>
<sequence length="236" mass="25773">MKTIAVLSRKGGAGKSTLAVHMATAAAAAGKRVMLVDMDPQRSSLDWARSREAEWPVVLEGRAGALFTTHRAAEREGIDLFIVDSRSSADAEASEAARLSDLCLIVVRPNFFDLQAVGRTVQMVENMRRPGLFVLNQAPVRRNGVEPCAIRDALLHLADHPFDMAEVGLRQRAAYQTAMWKGLGAQEDQPDSQAAFEINSLWASLAERLWPVAGRQTYRPRIVVDTDGPLELALAG</sequence>
<dbReference type="InterPro" id="IPR002586">
    <property type="entry name" value="CobQ/CobB/MinD/ParA_Nub-bd_dom"/>
</dbReference>
<dbReference type="CDD" id="cd02042">
    <property type="entry name" value="ParAB_family"/>
    <property type="match status" value="1"/>
</dbReference>
<dbReference type="EMBL" id="JBHSLF010000011">
    <property type="protein sequence ID" value="MFC5343278.1"/>
    <property type="molecule type" value="Genomic_DNA"/>
</dbReference>
<dbReference type="Pfam" id="PF01656">
    <property type="entry name" value="CbiA"/>
    <property type="match status" value="1"/>
</dbReference>